<feature type="non-terminal residue" evidence="2">
    <location>
        <position position="93"/>
    </location>
</feature>
<feature type="region of interest" description="Disordered" evidence="1">
    <location>
        <begin position="61"/>
        <end position="93"/>
    </location>
</feature>
<comment type="caution">
    <text evidence="2">The sequence shown here is derived from an EMBL/GenBank/DDBJ whole genome shotgun (WGS) entry which is preliminary data.</text>
</comment>
<evidence type="ECO:0000313" key="3">
    <source>
        <dbReference type="Proteomes" id="UP000529728"/>
    </source>
</evidence>
<dbReference type="Proteomes" id="UP000529728">
    <property type="component" value="Unassembled WGS sequence"/>
</dbReference>
<accession>A0A7K4XKH8</accession>
<keyword evidence="3" id="KW-1185">Reference proteome</keyword>
<evidence type="ECO:0000313" key="2">
    <source>
        <dbReference type="EMBL" id="NWR47429.1"/>
    </source>
</evidence>
<protein>
    <submittedName>
        <fullName evidence="2">SRBS2 protein</fullName>
    </submittedName>
</protein>
<dbReference type="AlphaFoldDB" id="A0A7K4XKH8"/>
<feature type="compositionally biased region" description="Polar residues" evidence="1">
    <location>
        <begin position="61"/>
        <end position="74"/>
    </location>
</feature>
<organism evidence="2 3">
    <name type="scientific">Regulus satrapa</name>
    <name type="common">Golden-crowned kinglet</name>
    <dbReference type="NCBI Taxonomy" id="13245"/>
    <lineage>
        <taxon>Eukaryota</taxon>
        <taxon>Metazoa</taxon>
        <taxon>Chordata</taxon>
        <taxon>Craniata</taxon>
        <taxon>Vertebrata</taxon>
        <taxon>Euteleostomi</taxon>
        <taxon>Archelosauria</taxon>
        <taxon>Archosauria</taxon>
        <taxon>Dinosauria</taxon>
        <taxon>Saurischia</taxon>
        <taxon>Theropoda</taxon>
        <taxon>Coelurosauria</taxon>
        <taxon>Aves</taxon>
        <taxon>Neognathae</taxon>
        <taxon>Neoaves</taxon>
        <taxon>Telluraves</taxon>
        <taxon>Australaves</taxon>
        <taxon>Passeriformes</taxon>
        <taxon>Regulidae</taxon>
        <taxon>Regulus</taxon>
    </lineage>
</organism>
<dbReference type="EMBL" id="VWZN01011804">
    <property type="protein sequence ID" value="NWR47429.1"/>
    <property type="molecule type" value="Genomic_DNA"/>
</dbReference>
<reference evidence="2 3" key="1">
    <citation type="submission" date="2019-09" db="EMBL/GenBank/DDBJ databases">
        <title>Bird 10,000 Genomes (B10K) Project - Family phase.</title>
        <authorList>
            <person name="Zhang G."/>
        </authorList>
    </citation>
    <scope>NUCLEOTIDE SEQUENCE [LARGE SCALE GENOMIC DNA]</scope>
    <source>
        <strain evidence="2">B10K-DU-001-18</strain>
        <tissue evidence="2">Muscle</tissue>
    </source>
</reference>
<feature type="non-terminal residue" evidence="2">
    <location>
        <position position="1"/>
    </location>
</feature>
<dbReference type="OrthoDB" id="73680at2759"/>
<proteinExistence type="predicted"/>
<sequence length="93" mass="10101">VLPDSGGCARKRAAMSVTLTAVKRVQSSPNLLASDVLITQKNWFNSVLFTKAWRSYNNGSRETLNGDASSSSLSAKGFRSVRPNLQDKKSPTQ</sequence>
<evidence type="ECO:0000256" key="1">
    <source>
        <dbReference type="SAM" id="MobiDB-lite"/>
    </source>
</evidence>
<name>A0A7K4XKH8_REGSA</name>
<gene>
    <name evidence="2" type="primary">Sorbs2</name>
    <name evidence="2" type="ORF">REGSAT_R04892</name>
</gene>